<feature type="transmembrane region" description="Helical" evidence="1">
    <location>
        <begin position="169"/>
        <end position="190"/>
    </location>
</feature>
<evidence type="ECO:0000313" key="3">
    <source>
        <dbReference type="Proteomes" id="UP000268084"/>
    </source>
</evidence>
<dbReference type="OrthoDB" id="4336046at2"/>
<dbReference type="Proteomes" id="UP000268084">
    <property type="component" value="Chromosome"/>
</dbReference>
<reference evidence="2 3" key="2">
    <citation type="submission" date="2018-12" db="EMBL/GenBank/DDBJ databases">
        <title>Nakamurella antarcticus sp. nov., isolated from Antarctica South Shetland Islands soil.</title>
        <authorList>
            <person name="Peng F."/>
        </authorList>
    </citation>
    <scope>NUCLEOTIDE SEQUENCE [LARGE SCALE GENOMIC DNA]</scope>
    <source>
        <strain evidence="2 3">S14-144</strain>
    </source>
</reference>
<dbReference type="RefSeq" id="WP_124800057.1">
    <property type="nucleotide sequence ID" value="NZ_CP034170.1"/>
</dbReference>
<feature type="transmembrane region" description="Helical" evidence="1">
    <location>
        <begin position="225"/>
        <end position="247"/>
    </location>
</feature>
<keyword evidence="1" id="KW-1133">Transmembrane helix</keyword>
<dbReference type="EMBL" id="CP034170">
    <property type="protein sequence ID" value="AZI59153.1"/>
    <property type="molecule type" value="Genomic_DNA"/>
</dbReference>
<evidence type="ECO:0000256" key="1">
    <source>
        <dbReference type="SAM" id="Phobius"/>
    </source>
</evidence>
<dbReference type="PANTHER" id="PTHR37305:SF1">
    <property type="entry name" value="MEMBRANE PROTEIN"/>
    <property type="match status" value="1"/>
</dbReference>
<dbReference type="PANTHER" id="PTHR37305">
    <property type="entry name" value="INTEGRAL MEMBRANE PROTEIN-RELATED"/>
    <property type="match status" value="1"/>
</dbReference>
<protein>
    <recommendedName>
        <fullName evidence="4">ABC-2 type transport system permease protein</fullName>
    </recommendedName>
</protein>
<reference evidence="2 3" key="1">
    <citation type="submission" date="2018-11" db="EMBL/GenBank/DDBJ databases">
        <authorList>
            <person name="Da X."/>
        </authorList>
    </citation>
    <scope>NUCLEOTIDE SEQUENCE [LARGE SCALE GENOMIC DNA]</scope>
    <source>
        <strain evidence="2 3">S14-144</strain>
    </source>
</reference>
<keyword evidence="3" id="KW-1185">Reference proteome</keyword>
<keyword evidence="1" id="KW-0472">Membrane</keyword>
<dbReference type="KEGG" id="nak:EH165_14400"/>
<evidence type="ECO:0008006" key="4">
    <source>
        <dbReference type="Google" id="ProtNLM"/>
    </source>
</evidence>
<gene>
    <name evidence="2" type="ORF">EH165_14400</name>
</gene>
<organism evidence="2 3">
    <name type="scientific">Nakamurella antarctica</name>
    <dbReference type="NCBI Taxonomy" id="1902245"/>
    <lineage>
        <taxon>Bacteria</taxon>
        <taxon>Bacillati</taxon>
        <taxon>Actinomycetota</taxon>
        <taxon>Actinomycetes</taxon>
        <taxon>Nakamurellales</taxon>
        <taxon>Nakamurellaceae</taxon>
        <taxon>Nakamurella</taxon>
    </lineage>
</organism>
<evidence type="ECO:0000313" key="2">
    <source>
        <dbReference type="EMBL" id="AZI59153.1"/>
    </source>
</evidence>
<sequence>MTLINVERIKLFSTRSPYWCLALVAVFGLGISTLLSLVDGGAGASVAFSQAGVGFELRVILVMAALAMTTEYRFGTIRNSFLAVPKRSRVLAAKSITVALVTFVVAAITSVLAYFLMAAIHGPRMEAGAMEVTSSADWRLLWAPAVACAVAAVLAVAIGTLIRQSAGAIAALLIWPTLESLFPLFGNFGLRVAPWLPFNASTAFYSQGFGSQGGGILGNYPTPNWWQGGLVFLGITIVFYAAALVVLKRRDA</sequence>
<feature type="transmembrane region" description="Helical" evidence="1">
    <location>
        <begin position="96"/>
        <end position="120"/>
    </location>
</feature>
<feature type="transmembrane region" description="Helical" evidence="1">
    <location>
        <begin position="140"/>
        <end position="162"/>
    </location>
</feature>
<feature type="transmembrane region" description="Helical" evidence="1">
    <location>
        <begin position="18"/>
        <end position="37"/>
    </location>
</feature>
<keyword evidence="1" id="KW-0812">Transmembrane</keyword>
<dbReference type="AlphaFoldDB" id="A0A3G8ZPE7"/>
<name>A0A3G8ZPE7_9ACTN</name>
<accession>A0A3G8ZPE7</accession>
<proteinExistence type="predicted"/>
<feature type="transmembrane region" description="Helical" evidence="1">
    <location>
        <begin position="57"/>
        <end position="75"/>
    </location>
</feature>